<gene>
    <name evidence="2" type="ORF">P3G67_17810</name>
</gene>
<dbReference type="Pfam" id="PF00266">
    <property type="entry name" value="Aminotran_5"/>
    <property type="match status" value="1"/>
</dbReference>
<keyword evidence="2" id="KW-0032">Aminotransferase</keyword>
<accession>A0ABT5ZNA2</accession>
<dbReference type="Gene3D" id="3.40.640.10">
    <property type="entry name" value="Type I PLP-dependent aspartate aminotransferase-like (Major domain)"/>
    <property type="match status" value="1"/>
</dbReference>
<dbReference type="Proteomes" id="UP001216579">
    <property type="component" value="Unassembled WGS sequence"/>
</dbReference>
<evidence type="ECO:0000313" key="3">
    <source>
        <dbReference type="Proteomes" id="UP001216579"/>
    </source>
</evidence>
<dbReference type="InterPro" id="IPR015422">
    <property type="entry name" value="PyrdxlP-dep_Trfase_small"/>
</dbReference>
<reference evidence="2 3" key="1">
    <citation type="submission" date="2023-03" db="EMBL/GenBank/DDBJ databases">
        <title>Draft genome sequence of Streptomyces sp. RB6PN23 isolated from peat swamp forest in Thailand.</title>
        <authorList>
            <person name="Klaysubun C."/>
            <person name="Duangmal K."/>
        </authorList>
    </citation>
    <scope>NUCLEOTIDE SEQUENCE [LARGE SCALE GENOMIC DNA]</scope>
    <source>
        <strain evidence="2 3">RB6PN23</strain>
    </source>
</reference>
<keyword evidence="3" id="KW-1185">Reference proteome</keyword>
<keyword evidence="2" id="KW-0808">Transferase</keyword>
<feature type="domain" description="Aminotransferase class V" evidence="1">
    <location>
        <begin position="133"/>
        <end position="354"/>
    </location>
</feature>
<dbReference type="EMBL" id="JARJBC010000010">
    <property type="protein sequence ID" value="MDF3291055.1"/>
    <property type="molecule type" value="Genomic_DNA"/>
</dbReference>
<dbReference type="Gene3D" id="3.90.1150.10">
    <property type="entry name" value="Aspartate Aminotransferase, domain 1"/>
    <property type="match status" value="1"/>
</dbReference>
<dbReference type="RefSeq" id="WP_276094328.1">
    <property type="nucleotide sequence ID" value="NZ_JARJBC010000010.1"/>
</dbReference>
<dbReference type="SUPFAM" id="SSF53383">
    <property type="entry name" value="PLP-dependent transferases"/>
    <property type="match status" value="1"/>
</dbReference>
<dbReference type="InterPro" id="IPR000192">
    <property type="entry name" value="Aminotrans_V_dom"/>
</dbReference>
<dbReference type="GO" id="GO:0008483">
    <property type="term" value="F:transaminase activity"/>
    <property type="evidence" value="ECO:0007669"/>
    <property type="project" value="UniProtKB-KW"/>
</dbReference>
<comment type="caution">
    <text evidence="2">The sequence shown here is derived from an EMBL/GenBank/DDBJ whole genome shotgun (WGS) entry which is preliminary data.</text>
</comment>
<sequence length="364" mass="37351">MSHTDNDSRGTANGLTSLAEAEFAPRTTYLNTASSGLGPARAAEAVQRAARGWPTGDFSDYDPAVAASRAAFARIAGVPPERVAAGASVSVYAGLIAAGLPSGAEVLVAEGDFSSLVNPFAVRADLKLRTAPLERMAEEIGPGTALVAVSSVQSADGRLADLDAIRTAAAAHGARTLVDATQSAGWLPLRAGDFDYVVCAGFKWLLAPRGVCFLAIGESAAAELPPAFAGWLAGEEPWESCYGPIAQLATSARRFDHSPAYLCYIGAAASLALIEETGVETIHAHNLALADRFTAGLAELGYQAVGTGGSAIVSVPGLGAAAEQLERAGIQVSARAGNLRASFHLYNSAQDVDRILDALPAPVH</sequence>
<dbReference type="InterPro" id="IPR015424">
    <property type="entry name" value="PyrdxlP-dep_Trfase"/>
</dbReference>
<organism evidence="2 3">
    <name type="scientific">Streptomyces silvisoli</name>
    <dbReference type="NCBI Taxonomy" id="3034235"/>
    <lineage>
        <taxon>Bacteria</taxon>
        <taxon>Bacillati</taxon>
        <taxon>Actinomycetota</taxon>
        <taxon>Actinomycetes</taxon>
        <taxon>Kitasatosporales</taxon>
        <taxon>Streptomycetaceae</taxon>
        <taxon>Streptomyces</taxon>
    </lineage>
</organism>
<dbReference type="PANTHER" id="PTHR43586:SF21">
    <property type="entry name" value="PYRIDOXAL PHOSPHATE (PLP)-DEPENDENT ASPARTATE AMINOTRANSFERASE SUPERFAMILY"/>
    <property type="match status" value="1"/>
</dbReference>
<evidence type="ECO:0000259" key="1">
    <source>
        <dbReference type="Pfam" id="PF00266"/>
    </source>
</evidence>
<dbReference type="PANTHER" id="PTHR43586">
    <property type="entry name" value="CYSTEINE DESULFURASE"/>
    <property type="match status" value="1"/>
</dbReference>
<proteinExistence type="predicted"/>
<name>A0ABT5ZNA2_9ACTN</name>
<evidence type="ECO:0000313" key="2">
    <source>
        <dbReference type="EMBL" id="MDF3291055.1"/>
    </source>
</evidence>
<protein>
    <submittedName>
        <fullName evidence="2">Aminotransferase class V-fold PLP-dependent enzyme</fullName>
    </submittedName>
</protein>
<dbReference type="InterPro" id="IPR015421">
    <property type="entry name" value="PyrdxlP-dep_Trfase_major"/>
</dbReference>